<protein>
    <submittedName>
        <fullName evidence="1">Uncharacterized protein</fullName>
    </submittedName>
</protein>
<evidence type="ECO:0000313" key="1">
    <source>
        <dbReference type="EMBL" id="RPB23535.1"/>
    </source>
</evidence>
<evidence type="ECO:0000313" key="2">
    <source>
        <dbReference type="Proteomes" id="UP000267821"/>
    </source>
</evidence>
<accession>A0A3N4LZN5</accession>
<keyword evidence="2" id="KW-1185">Reference proteome</keyword>
<sequence>MSTLTTTGLVYTQIMAMKELYVGAAVSRAQLYRYGGRSCVVMEGAAVSLRRLIRNGPNGIHLYLRRYGGYTCMIHSHNDPKTVLVRIDCIEGHTPLADSFN</sequence>
<gene>
    <name evidence="1" type="ORF">L211DRAFT_849798</name>
</gene>
<dbReference type="EMBL" id="ML121546">
    <property type="protein sequence ID" value="RPB23535.1"/>
    <property type="molecule type" value="Genomic_DNA"/>
</dbReference>
<dbReference type="AlphaFoldDB" id="A0A3N4LZN5"/>
<proteinExistence type="predicted"/>
<dbReference type="Proteomes" id="UP000267821">
    <property type="component" value="Unassembled WGS sequence"/>
</dbReference>
<reference evidence="1 2" key="1">
    <citation type="journal article" date="2018" name="Nat. Ecol. Evol.">
        <title>Pezizomycetes genomes reveal the molecular basis of ectomycorrhizal truffle lifestyle.</title>
        <authorList>
            <person name="Murat C."/>
            <person name="Payen T."/>
            <person name="Noel B."/>
            <person name="Kuo A."/>
            <person name="Morin E."/>
            <person name="Chen J."/>
            <person name="Kohler A."/>
            <person name="Krizsan K."/>
            <person name="Balestrini R."/>
            <person name="Da Silva C."/>
            <person name="Montanini B."/>
            <person name="Hainaut M."/>
            <person name="Levati E."/>
            <person name="Barry K.W."/>
            <person name="Belfiori B."/>
            <person name="Cichocki N."/>
            <person name="Clum A."/>
            <person name="Dockter R.B."/>
            <person name="Fauchery L."/>
            <person name="Guy J."/>
            <person name="Iotti M."/>
            <person name="Le Tacon F."/>
            <person name="Lindquist E.A."/>
            <person name="Lipzen A."/>
            <person name="Malagnac F."/>
            <person name="Mello A."/>
            <person name="Molinier V."/>
            <person name="Miyauchi S."/>
            <person name="Poulain J."/>
            <person name="Riccioni C."/>
            <person name="Rubini A."/>
            <person name="Sitrit Y."/>
            <person name="Splivallo R."/>
            <person name="Traeger S."/>
            <person name="Wang M."/>
            <person name="Zifcakova L."/>
            <person name="Wipf D."/>
            <person name="Zambonelli A."/>
            <person name="Paolocci F."/>
            <person name="Nowrousian M."/>
            <person name="Ottonello S."/>
            <person name="Baldrian P."/>
            <person name="Spatafora J.W."/>
            <person name="Henrissat B."/>
            <person name="Nagy L.G."/>
            <person name="Aury J.M."/>
            <person name="Wincker P."/>
            <person name="Grigoriev I.V."/>
            <person name="Bonfante P."/>
            <person name="Martin F.M."/>
        </authorList>
    </citation>
    <scope>NUCLEOTIDE SEQUENCE [LARGE SCALE GENOMIC DNA]</scope>
    <source>
        <strain evidence="1 2">ATCC MYA-4762</strain>
    </source>
</reference>
<organism evidence="1 2">
    <name type="scientific">Terfezia boudieri ATCC MYA-4762</name>
    <dbReference type="NCBI Taxonomy" id="1051890"/>
    <lineage>
        <taxon>Eukaryota</taxon>
        <taxon>Fungi</taxon>
        <taxon>Dikarya</taxon>
        <taxon>Ascomycota</taxon>
        <taxon>Pezizomycotina</taxon>
        <taxon>Pezizomycetes</taxon>
        <taxon>Pezizales</taxon>
        <taxon>Pezizaceae</taxon>
        <taxon>Terfezia</taxon>
    </lineage>
</organism>
<dbReference type="InParanoid" id="A0A3N4LZN5"/>
<name>A0A3N4LZN5_9PEZI</name>